<feature type="compositionally biased region" description="Basic and acidic residues" evidence="1">
    <location>
        <begin position="39"/>
        <end position="57"/>
    </location>
</feature>
<feature type="compositionally biased region" description="Polar residues" evidence="1">
    <location>
        <begin position="141"/>
        <end position="151"/>
    </location>
</feature>
<proteinExistence type="predicted"/>
<accession>A0AAE0P8G7</accession>
<dbReference type="Proteomes" id="UP001285441">
    <property type="component" value="Unassembled WGS sequence"/>
</dbReference>
<feature type="region of interest" description="Disordered" evidence="1">
    <location>
        <begin position="212"/>
        <end position="248"/>
    </location>
</feature>
<reference evidence="2" key="2">
    <citation type="submission" date="2023-06" db="EMBL/GenBank/DDBJ databases">
        <authorList>
            <consortium name="Lawrence Berkeley National Laboratory"/>
            <person name="Haridas S."/>
            <person name="Hensen N."/>
            <person name="Bonometti L."/>
            <person name="Westerberg I."/>
            <person name="Brannstrom I.O."/>
            <person name="Guillou S."/>
            <person name="Cros-Aarteil S."/>
            <person name="Calhoun S."/>
            <person name="Kuo A."/>
            <person name="Mondo S."/>
            <person name="Pangilinan J."/>
            <person name="Riley R."/>
            <person name="LaButti K."/>
            <person name="Andreopoulos B."/>
            <person name="Lipzen A."/>
            <person name="Chen C."/>
            <person name="Yanf M."/>
            <person name="Daum C."/>
            <person name="Ng V."/>
            <person name="Clum A."/>
            <person name="Steindorff A."/>
            <person name="Ohm R."/>
            <person name="Martin F."/>
            <person name="Silar P."/>
            <person name="Natvig D."/>
            <person name="Lalanne C."/>
            <person name="Gautier V."/>
            <person name="Ament-velasquez S.L."/>
            <person name="Kruys A."/>
            <person name="Hutchinson M.I."/>
            <person name="Powell A.J."/>
            <person name="Barry K."/>
            <person name="Miller A.N."/>
            <person name="Grigoriev I.V."/>
            <person name="Debuchy R."/>
            <person name="Gladieux P."/>
            <person name="Thoren M.H."/>
            <person name="Johannesson H."/>
        </authorList>
    </citation>
    <scope>NUCLEOTIDE SEQUENCE</scope>
    <source>
        <strain evidence="2">CBS 232.78</strain>
    </source>
</reference>
<dbReference type="EMBL" id="JAULSW010000001">
    <property type="protein sequence ID" value="KAK3395313.1"/>
    <property type="molecule type" value="Genomic_DNA"/>
</dbReference>
<gene>
    <name evidence="2" type="ORF">B0H63DRAFT_445349</name>
</gene>
<evidence type="ECO:0000313" key="3">
    <source>
        <dbReference type="Proteomes" id="UP001285441"/>
    </source>
</evidence>
<feature type="compositionally biased region" description="Basic and acidic residues" evidence="1">
    <location>
        <begin position="212"/>
        <end position="221"/>
    </location>
</feature>
<protein>
    <submittedName>
        <fullName evidence="2">Uncharacterized protein</fullName>
    </submittedName>
</protein>
<feature type="compositionally biased region" description="Basic residues" evidence="1">
    <location>
        <begin position="107"/>
        <end position="127"/>
    </location>
</feature>
<feature type="region of interest" description="Disordered" evidence="1">
    <location>
        <begin position="29"/>
        <end position="165"/>
    </location>
</feature>
<evidence type="ECO:0000313" key="2">
    <source>
        <dbReference type="EMBL" id="KAK3395313.1"/>
    </source>
</evidence>
<comment type="caution">
    <text evidence="2">The sequence shown here is derived from an EMBL/GenBank/DDBJ whole genome shotgun (WGS) entry which is preliminary data.</text>
</comment>
<evidence type="ECO:0000256" key="1">
    <source>
        <dbReference type="SAM" id="MobiDB-lite"/>
    </source>
</evidence>
<name>A0AAE0P8G7_9PEZI</name>
<organism evidence="2 3">
    <name type="scientific">Podospora didyma</name>
    <dbReference type="NCBI Taxonomy" id="330526"/>
    <lineage>
        <taxon>Eukaryota</taxon>
        <taxon>Fungi</taxon>
        <taxon>Dikarya</taxon>
        <taxon>Ascomycota</taxon>
        <taxon>Pezizomycotina</taxon>
        <taxon>Sordariomycetes</taxon>
        <taxon>Sordariomycetidae</taxon>
        <taxon>Sordariales</taxon>
        <taxon>Podosporaceae</taxon>
        <taxon>Podospora</taxon>
    </lineage>
</organism>
<feature type="compositionally biased region" description="Basic and acidic residues" evidence="1">
    <location>
        <begin position="74"/>
        <end position="106"/>
    </location>
</feature>
<dbReference type="AlphaFoldDB" id="A0AAE0P8G7"/>
<reference evidence="2" key="1">
    <citation type="journal article" date="2023" name="Mol. Phylogenet. Evol.">
        <title>Genome-scale phylogeny and comparative genomics of the fungal order Sordariales.</title>
        <authorList>
            <person name="Hensen N."/>
            <person name="Bonometti L."/>
            <person name="Westerberg I."/>
            <person name="Brannstrom I.O."/>
            <person name="Guillou S."/>
            <person name="Cros-Aarteil S."/>
            <person name="Calhoun S."/>
            <person name="Haridas S."/>
            <person name="Kuo A."/>
            <person name="Mondo S."/>
            <person name="Pangilinan J."/>
            <person name="Riley R."/>
            <person name="LaButti K."/>
            <person name="Andreopoulos B."/>
            <person name="Lipzen A."/>
            <person name="Chen C."/>
            <person name="Yan M."/>
            <person name="Daum C."/>
            <person name="Ng V."/>
            <person name="Clum A."/>
            <person name="Steindorff A."/>
            <person name="Ohm R.A."/>
            <person name="Martin F."/>
            <person name="Silar P."/>
            <person name="Natvig D.O."/>
            <person name="Lalanne C."/>
            <person name="Gautier V."/>
            <person name="Ament-Velasquez S.L."/>
            <person name="Kruys A."/>
            <person name="Hutchinson M.I."/>
            <person name="Powell A.J."/>
            <person name="Barry K."/>
            <person name="Miller A.N."/>
            <person name="Grigoriev I.V."/>
            <person name="Debuchy R."/>
            <person name="Gladieux P."/>
            <person name="Hiltunen Thoren M."/>
            <person name="Johannesson H."/>
        </authorList>
    </citation>
    <scope>NUCLEOTIDE SEQUENCE</scope>
    <source>
        <strain evidence="2">CBS 232.78</strain>
    </source>
</reference>
<sequence length="279" mass="30083">MLGRHSVRQEDPFRRINAWDDELHGAMSQTAFAGLKGETPTHTRDVPHTRKEPDHEGAAAAQHPVAHPSPPGHRPRDHEYERDRAEDHDRHPTSRREHSPRSSGSDRRHKHHHSSHRRSPSPSHRRDKPAPAAAAAAPTTHRPTISRSKTTSAKERFANLSPKWQKAAAAAFQAGSLAALNMRSEPGPWKGEKGARIATAALGAAALDAFAKEEKEVEKKNSSSGGGSKSKSGGGLSSNKKSTGAGPDVEALGGVLGGFLIDQIAARRQSGKGRDKHHH</sequence>
<keyword evidence="3" id="KW-1185">Reference proteome</keyword>
<feature type="compositionally biased region" description="Gly residues" evidence="1">
    <location>
        <begin position="224"/>
        <end position="236"/>
    </location>
</feature>